<evidence type="ECO:0000259" key="6">
    <source>
        <dbReference type="Pfam" id="PF09093"/>
    </source>
</evidence>
<comment type="similarity">
    <text evidence="1">Belongs to the polysaccharide lyase 8 family.</text>
</comment>
<dbReference type="SUPFAM" id="SSF49863">
    <property type="entry name" value="Hyaluronate lyase-like, C-terminal domain"/>
    <property type="match status" value="1"/>
</dbReference>
<organism evidence="7 8">
    <name type="scientific">Pocillopora meandrina</name>
    <dbReference type="NCBI Taxonomy" id="46732"/>
    <lineage>
        <taxon>Eukaryota</taxon>
        <taxon>Metazoa</taxon>
        <taxon>Cnidaria</taxon>
        <taxon>Anthozoa</taxon>
        <taxon>Hexacorallia</taxon>
        <taxon>Scleractinia</taxon>
        <taxon>Astrocoeniina</taxon>
        <taxon>Pocilloporidae</taxon>
        <taxon>Pocillopora</taxon>
    </lineage>
</organism>
<feature type="chain" id="PRO_5043572188" description="Chondroitin sulfate ABC exolyase" evidence="3">
    <location>
        <begin position="25"/>
        <end position="1191"/>
    </location>
</feature>
<dbReference type="GO" id="GO:0005576">
    <property type="term" value="C:extracellular region"/>
    <property type="evidence" value="ECO:0007669"/>
    <property type="project" value="InterPro"/>
</dbReference>
<gene>
    <name evidence="7" type="ORF">PMEA_00034670</name>
</gene>
<evidence type="ECO:0000259" key="5">
    <source>
        <dbReference type="Pfam" id="PF09092"/>
    </source>
</evidence>
<feature type="domain" description="Lyase catalytic" evidence="6">
    <location>
        <begin position="410"/>
        <end position="644"/>
    </location>
</feature>
<dbReference type="GO" id="GO:0006027">
    <property type="term" value="P:glycosaminoglycan catabolic process"/>
    <property type="evidence" value="ECO:0007669"/>
    <property type="project" value="InterPro"/>
</dbReference>
<dbReference type="Pfam" id="PF02278">
    <property type="entry name" value="Lyase_8"/>
    <property type="match status" value="1"/>
</dbReference>
<dbReference type="InterPro" id="IPR015176">
    <property type="entry name" value="Lyase_N"/>
</dbReference>
<dbReference type="InterPro" id="IPR008929">
    <property type="entry name" value="Chondroitin_lyas"/>
</dbReference>
<dbReference type="SUPFAM" id="SSF74650">
    <property type="entry name" value="Galactose mutarotase-like"/>
    <property type="match status" value="1"/>
</dbReference>
<dbReference type="Proteomes" id="UP001159428">
    <property type="component" value="Unassembled WGS sequence"/>
</dbReference>
<dbReference type="PANTHER" id="PTHR37322:SF3">
    <property type="entry name" value="CHONDROITIN SULFATE ABC EXOLYASE"/>
    <property type="match status" value="1"/>
</dbReference>
<keyword evidence="3" id="KW-0732">Signal</keyword>
<dbReference type="PANTHER" id="PTHR37322">
    <property type="match status" value="1"/>
</dbReference>
<proteinExistence type="inferred from homology"/>
<evidence type="ECO:0000256" key="2">
    <source>
        <dbReference type="ARBA" id="ARBA00023239"/>
    </source>
</evidence>
<feature type="signal peptide" evidence="3">
    <location>
        <begin position="1"/>
        <end position="24"/>
    </location>
</feature>
<evidence type="ECO:0000313" key="8">
    <source>
        <dbReference type="Proteomes" id="UP001159428"/>
    </source>
</evidence>
<evidence type="ECO:0000313" key="7">
    <source>
        <dbReference type="EMBL" id="CAH3104345.1"/>
    </source>
</evidence>
<feature type="domain" description="Polysaccharide lyase family 8 central" evidence="4">
    <location>
        <begin position="732"/>
        <end position="998"/>
    </location>
</feature>
<dbReference type="InterPro" id="IPR003159">
    <property type="entry name" value="Lyase_8_central_dom"/>
</dbReference>
<dbReference type="Gene3D" id="1.50.10.100">
    <property type="entry name" value="Chondroitin AC/alginate lyase"/>
    <property type="match status" value="1"/>
</dbReference>
<dbReference type="GO" id="GO:0030246">
    <property type="term" value="F:carbohydrate binding"/>
    <property type="evidence" value="ECO:0007669"/>
    <property type="project" value="InterPro"/>
</dbReference>
<dbReference type="EMBL" id="CALNXJ010000009">
    <property type="protein sequence ID" value="CAH3104345.1"/>
    <property type="molecule type" value="Genomic_DNA"/>
</dbReference>
<name>A0AAU9W873_9CNID</name>
<sequence>MSGRGGFFLVLTGLVLLLVEFTSAQDGRLFVNCQQLLDFEGESQENCLGRIPETKGAITFSTSVAKLGSRSLRWESGTTGKSRLRYTRPRSARIRGSELSRGGVKMWIYKETPSPGRSMQVRFRDTARSNQVGSFNIELGFKGWRGIWVSYRECKRYSHSLNSPASIYRVDFVLSHHDIIYIDMLDFVGRMSFQSRDKIVPPFTRFGSRYDSGKVWQQSYRWSRRAPTALPETVVASKSLSLTHIESRLKNWYCDERETTYDLSGEAKKRWNKLVSSIDAAYLEYDRLVFRTLDSGKTVIVGPPLFCRGCKRGTRAYSTKDPTRKFSFVQMRIMLPLAIEFYLKSRAKEISRTVTEETPELSSTNKVDVDRAIERICGNDANRQKEFREYLESLTKPYTKDQVRKILNDGNKKRLERIIKLLDYIEDQGWADGSAIGSLDHEMNRGGAGYTHTLFLLKDALQGDTKYRSRLLNLINTAKWYNDFGEVYQSTFEYNGTTADRMITIMLFRLMIVLIMPAKSDMEKKERQRDMDALKRWMDNALSINKAFGGVIKPDYTGFHHMTFYASAYAPHAYHTAAQVQYLLEGTDFALSDGSKQNLREALETLRLVAVKYSTPNSVGGRFVDYSKKVLIRILPAYAYISVSHPSGPLASTPAEEISVPAVKNVGMFLRLYQPTDEFVKKYLEDGTVNRGKSYMNSLGSLKIMSIVFSKGTSPEPSPEGHWSKNFAALSIHRRKDWAVTIKGFNRFVWDFEGSTRVGKPENVYGTYQSHGSMLIANSEEALKAHDINNGWDWTKIPGATTMSLTLAQTSLSKARNFSPRSSAGGVTYRGPEPLSSGVFGMHFRQPRYSFMEASHPYPNINLRFKKSVFFYQNVLVCLGSNIRINNGGATQAQTTLFQDKLISDSTSIKVDDDRKDDSTLFNAMTPFSTPKGSRRGYTTLVDTKGNSYYIPRSSASDLKVHVQTQNSQTPSAKPSSGTYGTAWLEHSTPDGSYEYAVHINTPSYKGSADYYWKKQQFDKSLKLYRVIKQDSEAHVVRFERSPERDHVLVPLYGYVVFQETSSLPSWGIVSGVSRQCRIMAEENTQEIYLSISYPDLNFPGSKVLRTSDDIKAREMFRIESDEIQVEVALARIVSTTLPELPKVHGSPTSYEPRVRVIRTVTEKPSRGNKLVFANLKNGFSVEVKLTKINC</sequence>
<dbReference type="Gene3D" id="2.70.98.10">
    <property type="match status" value="1"/>
</dbReference>
<dbReference type="Gene3D" id="2.60.220.10">
    <property type="entry name" value="Polysaccharide lyase family 8-like, C-terminal"/>
    <property type="match status" value="1"/>
</dbReference>
<dbReference type="InterPro" id="IPR008979">
    <property type="entry name" value="Galactose-bd-like_sf"/>
</dbReference>
<dbReference type="InterPro" id="IPR011071">
    <property type="entry name" value="Lyase_8-like_C"/>
</dbReference>
<evidence type="ECO:0000256" key="3">
    <source>
        <dbReference type="SAM" id="SignalP"/>
    </source>
</evidence>
<dbReference type="AlphaFoldDB" id="A0AAU9W873"/>
<dbReference type="Pfam" id="PF09093">
    <property type="entry name" value="Lyase_catalyt"/>
    <property type="match status" value="1"/>
</dbReference>
<keyword evidence="2" id="KW-0456">Lyase</keyword>
<dbReference type="Gene3D" id="2.60.120.430">
    <property type="entry name" value="Galactose-binding lectin"/>
    <property type="match status" value="1"/>
</dbReference>
<dbReference type="InterPro" id="IPR014718">
    <property type="entry name" value="GH-type_carb-bd"/>
</dbReference>
<dbReference type="Pfam" id="PF09092">
    <property type="entry name" value="Lyase_N"/>
    <property type="match status" value="1"/>
</dbReference>
<keyword evidence="8" id="KW-1185">Reference proteome</keyword>
<protein>
    <recommendedName>
        <fullName evidence="9">Chondroitin sulfate ABC exolyase</fullName>
    </recommendedName>
</protein>
<dbReference type="InterPro" id="IPR015177">
    <property type="entry name" value="Lyase_catalyt"/>
</dbReference>
<dbReference type="GO" id="GO:0005975">
    <property type="term" value="P:carbohydrate metabolic process"/>
    <property type="evidence" value="ECO:0007669"/>
    <property type="project" value="InterPro"/>
</dbReference>
<reference evidence="7 8" key="1">
    <citation type="submission" date="2022-05" db="EMBL/GenBank/DDBJ databases">
        <authorList>
            <consortium name="Genoscope - CEA"/>
            <person name="William W."/>
        </authorList>
    </citation>
    <scope>NUCLEOTIDE SEQUENCE [LARGE SCALE GENOMIC DNA]</scope>
</reference>
<feature type="domain" description="Lyase N-terminal" evidence="5">
    <location>
        <begin position="35"/>
        <end position="188"/>
    </location>
</feature>
<evidence type="ECO:0008006" key="9">
    <source>
        <dbReference type="Google" id="ProtNLM"/>
    </source>
</evidence>
<accession>A0AAU9W873</accession>
<dbReference type="InterPro" id="IPR039174">
    <property type="entry name" value="Chondroitin_ABC_lyase"/>
</dbReference>
<dbReference type="GO" id="GO:0016837">
    <property type="term" value="F:carbon-oxygen lyase activity, acting on polysaccharides"/>
    <property type="evidence" value="ECO:0007669"/>
    <property type="project" value="UniProtKB-ARBA"/>
</dbReference>
<dbReference type="SUPFAM" id="SSF48230">
    <property type="entry name" value="Chondroitin AC/alginate lyase"/>
    <property type="match status" value="1"/>
</dbReference>
<evidence type="ECO:0000256" key="1">
    <source>
        <dbReference type="ARBA" id="ARBA00006699"/>
    </source>
</evidence>
<comment type="caution">
    <text evidence="7">The sequence shown here is derived from an EMBL/GenBank/DDBJ whole genome shotgun (WGS) entry which is preliminary data.</text>
</comment>
<evidence type="ECO:0000259" key="4">
    <source>
        <dbReference type="Pfam" id="PF02278"/>
    </source>
</evidence>
<dbReference type="InterPro" id="IPR011013">
    <property type="entry name" value="Gal_mutarotase_sf_dom"/>
</dbReference>
<dbReference type="SUPFAM" id="SSF49785">
    <property type="entry name" value="Galactose-binding domain-like"/>
    <property type="match status" value="1"/>
</dbReference>